<dbReference type="Gene3D" id="1.10.630.10">
    <property type="entry name" value="Cytochrome P450"/>
    <property type="match status" value="1"/>
</dbReference>
<evidence type="ECO:0000256" key="6">
    <source>
        <dbReference type="ARBA" id="ARBA00023004"/>
    </source>
</evidence>
<keyword evidence="7" id="KW-0503">Monooxygenase</keyword>
<evidence type="ECO:0000256" key="3">
    <source>
        <dbReference type="ARBA" id="ARBA00022617"/>
    </source>
</evidence>
<accession>A0ABR2UY45</accession>
<dbReference type="InterPro" id="IPR001128">
    <property type="entry name" value="Cyt_P450"/>
</dbReference>
<keyword evidence="6" id="KW-0408">Iron</keyword>
<dbReference type="PANTHER" id="PTHR24305:SF77">
    <property type="entry name" value="CYTOCHROME P450 MONOOXYGENASE"/>
    <property type="match status" value="1"/>
</dbReference>
<proteinExistence type="inferred from homology"/>
<dbReference type="InterPro" id="IPR050121">
    <property type="entry name" value="Cytochrome_P450_monoxygenase"/>
</dbReference>
<keyword evidence="3" id="KW-0349">Heme</keyword>
<keyword evidence="4" id="KW-0479">Metal-binding</keyword>
<comment type="cofactor">
    <cofactor evidence="1">
        <name>heme</name>
        <dbReference type="ChEBI" id="CHEBI:30413"/>
    </cofactor>
</comment>
<name>A0ABR2UY45_9PEZI</name>
<evidence type="ECO:0000256" key="4">
    <source>
        <dbReference type="ARBA" id="ARBA00022723"/>
    </source>
</evidence>
<evidence type="ECO:0000313" key="8">
    <source>
        <dbReference type="EMBL" id="KAK9419585.1"/>
    </source>
</evidence>
<dbReference type="SUPFAM" id="SSF48264">
    <property type="entry name" value="Cytochrome P450"/>
    <property type="match status" value="1"/>
</dbReference>
<sequence>MFTILDPEQHDKVKAMVAAAPSGRDTPGLESNVDDQVRSLIALIRGKYISSYGKLRALGLSGISVLFTLDVISKVALGDEFGYLRSEADLHELYSTLRAHIQFMETDDYGMGKLMGLTNIAVRKRFAPDTLPQRDMLGSFIRHGLTQQSCESESLFIFVAGSDTTAATIRVTMLHVLSNPRLYHSLKAEVKRAIQEGKVSTLITSAEGRALQYLQVSVPSRAAVIYEGLRIRPIVSGLIFKTVPLSGDTINGKFLPGRTAVGTNMPSSY</sequence>
<reference evidence="8 9" key="1">
    <citation type="journal article" date="2024" name="J. Plant Pathol.">
        <title>Sequence and assembly of the genome of Seiridium unicorne, isolate CBS 538.82, causal agent of cypress canker disease.</title>
        <authorList>
            <person name="Scali E."/>
            <person name="Rocca G.D."/>
            <person name="Danti R."/>
            <person name="Garbelotto M."/>
            <person name="Barberini S."/>
            <person name="Baroncelli R."/>
            <person name="Emiliani G."/>
        </authorList>
    </citation>
    <scope>NUCLEOTIDE SEQUENCE [LARGE SCALE GENOMIC DNA]</scope>
    <source>
        <strain evidence="8 9">BM-138-508</strain>
    </source>
</reference>
<comment type="caution">
    <text evidence="8">The sequence shown here is derived from an EMBL/GenBank/DDBJ whole genome shotgun (WGS) entry which is preliminary data.</text>
</comment>
<dbReference type="Proteomes" id="UP001408356">
    <property type="component" value="Unassembled WGS sequence"/>
</dbReference>
<evidence type="ECO:0000256" key="7">
    <source>
        <dbReference type="ARBA" id="ARBA00023033"/>
    </source>
</evidence>
<evidence type="ECO:0000256" key="2">
    <source>
        <dbReference type="ARBA" id="ARBA00010617"/>
    </source>
</evidence>
<evidence type="ECO:0000256" key="5">
    <source>
        <dbReference type="ARBA" id="ARBA00023002"/>
    </source>
</evidence>
<gene>
    <name evidence="8" type="ORF">SUNI508_07321</name>
</gene>
<protein>
    <submittedName>
        <fullName evidence="8">Pisatin demethylase 7</fullName>
    </submittedName>
</protein>
<evidence type="ECO:0000256" key="1">
    <source>
        <dbReference type="ARBA" id="ARBA00001971"/>
    </source>
</evidence>
<evidence type="ECO:0000313" key="9">
    <source>
        <dbReference type="Proteomes" id="UP001408356"/>
    </source>
</evidence>
<dbReference type="InterPro" id="IPR036396">
    <property type="entry name" value="Cyt_P450_sf"/>
</dbReference>
<keyword evidence="9" id="KW-1185">Reference proteome</keyword>
<keyword evidence="5" id="KW-0560">Oxidoreductase</keyword>
<dbReference type="EMBL" id="JARVKF010000310">
    <property type="protein sequence ID" value="KAK9419585.1"/>
    <property type="molecule type" value="Genomic_DNA"/>
</dbReference>
<dbReference type="Pfam" id="PF00067">
    <property type="entry name" value="p450"/>
    <property type="match status" value="1"/>
</dbReference>
<comment type="similarity">
    <text evidence="2">Belongs to the cytochrome P450 family.</text>
</comment>
<dbReference type="PANTHER" id="PTHR24305">
    <property type="entry name" value="CYTOCHROME P450"/>
    <property type="match status" value="1"/>
</dbReference>
<organism evidence="8 9">
    <name type="scientific">Seiridium unicorne</name>
    <dbReference type="NCBI Taxonomy" id="138068"/>
    <lineage>
        <taxon>Eukaryota</taxon>
        <taxon>Fungi</taxon>
        <taxon>Dikarya</taxon>
        <taxon>Ascomycota</taxon>
        <taxon>Pezizomycotina</taxon>
        <taxon>Sordariomycetes</taxon>
        <taxon>Xylariomycetidae</taxon>
        <taxon>Amphisphaeriales</taxon>
        <taxon>Sporocadaceae</taxon>
        <taxon>Seiridium</taxon>
    </lineage>
</organism>